<evidence type="ECO:0000256" key="1">
    <source>
        <dbReference type="ARBA" id="ARBA00023002"/>
    </source>
</evidence>
<dbReference type="PANTHER" id="PTHR13847">
    <property type="entry name" value="SARCOSINE DEHYDROGENASE-RELATED"/>
    <property type="match status" value="1"/>
</dbReference>
<organism evidence="3 4">
    <name type="scientific">Albidovulum denitrificans</name>
    <dbReference type="NCBI Taxonomy" id="404881"/>
    <lineage>
        <taxon>Bacteria</taxon>
        <taxon>Pseudomonadati</taxon>
        <taxon>Pseudomonadota</taxon>
        <taxon>Alphaproteobacteria</taxon>
        <taxon>Rhodobacterales</taxon>
        <taxon>Paracoccaceae</taxon>
        <taxon>Albidovulum</taxon>
    </lineage>
</organism>
<keyword evidence="1" id="KW-0560">Oxidoreductase</keyword>
<keyword evidence="4" id="KW-1185">Reference proteome</keyword>
<dbReference type="InterPro" id="IPR036188">
    <property type="entry name" value="FAD/NAD-bd_sf"/>
</dbReference>
<name>A0A2S8S3R5_9RHOB</name>
<dbReference type="AlphaFoldDB" id="A0A2S8S3R5"/>
<dbReference type="PRINTS" id="PR00420">
    <property type="entry name" value="RNGMNOXGNASE"/>
</dbReference>
<feature type="domain" description="FAD dependent oxidoreductase" evidence="2">
    <location>
        <begin position="32"/>
        <end position="383"/>
    </location>
</feature>
<dbReference type="PANTHER" id="PTHR13847:SF281">
    <property type="entry name" value="FAD DEPENDENT OXIDOREDUCTASE DOMAIN-CONTAINING PROTEIN"/>
    <property type="match status" value="1"/>
</dbReference>
<comment type="caution">
    <text evidence="3">The sequence shown here is derived from an EMBL/GenBank/DDBJ whole genome shotgun (WGS) entry which is preliminary data.</text>
</comment>
<dbReference type="Proteomes" id="UP000238338">
    <property type="component" value="Unassembled WGS sequence"/>
</dbReference>
<accession>A0A2S8S3R5</accession>
<protein>
    <submittedName>
        <fullName evidence="3">Glycine/D-amino acid oxidase-like deaminating enzyme</fullName>
    </submittedName>
</protein>
<dbReference type="EMBL" id="PVEP01000009">
    <property type="protein sequence ID" value="PQV55378.1"/>
    <property type="molecule type" value="Genomic_DNA"/>
</dbReference>
<reference evidence="3 4" key="1">
    <citation type="submission" date="2018-02" db="EMBL/GenBank/DDBJ databases">
        <title>Genomic Encyclopedia of Archaeal and Bacterial Type Strains, Phase II (KMG-II): from individual species to whole genera.</title>
        <authorList>
            <person name="Goeker M."/>
        </authorList>
    </citation>
    <scope>NUCLEOTIDE SEQUENCE [LARGE SCALE GENOMIC DNA]</scope>
    <source>
        <strain evidence="3 4">DSM 18921</strain>
    </source>
</reference>
<dbReference type="SUPFAM" id="SSF51905">
    <property type="entry name" value="FAD/NAD(P)-binding domain"/>
    <property type="match status" value="1"/>
</dbReference>
<gene>
    <name evidence="3" type="ORF">LX70_03339</name>
</gene>
<evidence type="ECO:0000313" key="3">
    <source>
        <dbReference type="EMBL" id="PQV55378.1"/>
    </source>
</evidence>
<proteinExistence type="predicted"/>
<dbReference type="InterPro" id="IPR006076">
    <property type="entry name" value="FAD-dep_OxRdtase"/>
</dbReference>
<evidence type="ECO:0000259" key="2">
    <source>
        <dbReference type="Pfam" id="PF01266"/>
    </source>
</evidence>
<dbReference type="Gene3D" id="3.50.50.60">
    <property type="entry name" value="FAD/NAD(P)-binding domain"/>
    <property type="match status" value="1"/>
</dbReference>
<dbReference type="Gene3D" id="3.30.9.10">
    <property type="entry name" value="D-Amino Acid Oxidase, subunit A, domain 2"/>
    <property type="match status" value="1"/>
</dbReference>
<dbReference type="OrthoDB" id="9806601at2"/>
<sequence length="433" mass="47346">MDAFQGHSDTPLWRAEMALPQVPASTVEPREDVLVVGSGFTGLYTALHLARGGRQVVVCDAGEIGWGCSTRNGGQVSSEMKPDLDDFIAKYGEDRARAILSTGIEAHRHLRRFVAEEGIACNYSVCGHFIGAHRPDRMEGLRHFLRQNARLGVEGEEIPKARVSDFVASPQFHGGVHLPDWASLHPGRLVAELVRLCLAAGVRFAPKTRVSQIEDQGDHITCLAGIRTVRAAHLVMATDGYTDGASKWMRRRVVSLASVVTATEAMDPAAVRALYPRASMVYDTRMNVTYHRPSPDGDRVVIGTVVPVKVDDVAACLPRVRRNILRLFPQLEGVKIAHVWTGFVGATFSHLPHVGLHGRMGYAIGYNGTGVAMSSYLGMKLAQKMLGKGGETALDGLELETRPFFHGQTWYRRPVLAWHDLKDNMASRGATIG</sequence>
<dbReference type="RefSeq" id="WP_105515919.1">
    <property type="nucleotide sequence ID" value="NZ_PVEP01000009.1"/>
</dbReference>
<dbReference type="GO" id="GO:0005737">
    <property type="term" value="C:cytoplasm"/>
    <property type="evidence" value="ECO:0007669"/>
    <property type="project" value="TreeGrafter"/>
</dbReference>
<dbReference type="Pfam" id="PF01266">
    <property type="entry name" value="DAO"/>
    <property type="match status" value="1"/>
</dbReference>
<evidence type="ECO:0000313" key="4">
    <source>
        <dbReference type="Proteomes" id="UP000238338"/>
    </source>
</evidence>
<dbReference type="GO" id="GO:0016491">
    <property type="term" value="F:oxidoreductase activity"/>
    <property type="evidence" value="ECO:0007669"/>
    <property type="project" value="UniProtKB-KW"/>
</dbReference>